<evidence type="ECO:0000313" key="3">
    <source>
        <dbReference type="Proteomes" id="UP000294419"/>
    </source>
</evidence>
<keyword evidence="1" id="KW-1133">Transmembrane helix</keyword>
<keyword evidence="3" id="KW-1185">Reference proteome</keyword>
<proteinExistence type="predicted"/>
<dbReference type="AlphaFoldDB" id="A0A4P6ZHW0"/>
<keyword evidence="1" id="KW-0472">Membrane</keyword>
<keyword evidence="1" id="KW-0812">Transmembrane</keyword>
<feature type="transmembrane region" description="Helical" evidence="1">
    <location>
        <begin position="72"/>
        <end position="93"/>
    </location>
</feature>
<feature type="transmembrane region" description="Helical" evidence="1">
    <location>
        <begin position="147"/>
        <end position="171"/>
    </location>
</feature>
<dbReference type="OrthoDB" id="7446256at2"/>
<dbReference type="EMBL" id="CP037954">
    <property type="protein sequence ID" value="QBO59380.1"/>
    <property type="molecule type" value="Genomic_DNA"/>
</dbReference>
<protein>
    <recommendedName>
        <fullName evidence="4">DUF3667 domain-containing protein</fullName>
    </recommendedName>
</protein>
<evidence type="ECO:0000313" key="2">
    <source>
        <dbReference type="EMBL" id="QBO59380.1"/>
    </source>
</evidence>
<dbReference type="Pfam" id="PF12412">
    <property type="entry name" value="DUF3667"/>
    <property type="match status" value="1"/>
</dbReference>
<name>A0A4P6ZHW0_9FLAO</name>
<sequence length="238" mass="27714">MNCTNCNNKVNHHFCPNCGQASKPKRIDGHYIIHEIQHVLHFERGILFTVKGLLINPGQNIRNYISGNRSRLVKPVIFIIITSLIYTLISHFFHIEEEYIKYEGSEKSSVFKIVRWLQANYGYMNILTGIFIAVWLKLVFKKYKYNFFELLVMLCFVLGIPMLIYAFFAFIEGITDIRLLNIAGIIGVIYVIWAMAHFFEKMKTVNYFKALVCYVLGLITFFIFIFAIGITTDVLTKH</sequence>
<dbReference type="Proteomes" id="UP000294419">
    <property type="component" value="Chromosome"/>
</dbReference>
<evidence type="ECO:0008006" key="4">
    <source>
        <dbReference type="Google" id="ProtNLM"/>
    </source>
</evidence>
<organism evidence="2 3">
    <name type="scientific">Chryseobacterium salivictor</name>
    <dbReference type="NCBI Taxonomy" id="2547600"/>
    <lineage>
        <taxon>Bacteria</taxon>
        <taxon>Pseudomonadati</taxon>
        <taxon>Bacteroidota</taxon>
        <taxon>Flavobacteriia</taxon>
        <taxon>Flavobacteriales</taxon>
        <taxon>Weeksellaceae</taxon>
        <taxon>Chryseobacterium group</taxon>
        <taxon>Chryseobacterium</taxon>
    </lineage>
</organism>
<dbReference type="InterPro" id="IPR022134">
    <property type="entry name" value="DUF3667"/>
</dbReference>
<evidence type="ECO:0000256" key="1">
    <source>
        <dbReference type="SAM" id="Phobius"/>
    </source>
</evidence>
<gene>
    <name evidence="2" type="ORF">NBC122_02576</name>
</gene>
<dbReference type="KEGG" id="csal:NBC122_02576"/>
<dbReference type="RefSeq" id="WP_133440727.1">
    <property type="nucleotide sequence ID" value="NZ_CP037954.1"/>
</dbReference>
<feature type="transmembrane region" description="Helical" evidence="1">
    <location>
        <begin position="121"/>
        <end position="140"/>
    </location>
</feature>
<accession>A0A4P6ZHW0</accession>
<feature type="transmembrane region" description="Helical" evidence="1">
    <location>
        <begin position="177"/>
        <end position="199"/>
    </location>
</feature>
<feature type="transmembrane region" description="Helical" evidence="1">
    <location>
        <begin position="211"/>
        <end position="230"/>
    </location>
</feature>
<reference evidence="2 3" key="1">
    <citation type="submission" date="2019-03" db="EMBL/GenBank/DDBJ databases">
        <authorList>
            <person name="Kim H."/>
            <person name="Yu S.-M."/>
        </authorList>
    </citation>
    <scope>NUCLEOTIDE SEQUENCE [LARGE SCALE GENOMIC DNA]</scope>
    <source>
        <strain evidence="2 3">NBC122</strain>
    </source>
</reference>